<proteinExistence type="predicted"/>
<dbReference type="Proteomes" id="UP001157502">
    <property type="component" value="Chromosome 35"/>
</dbReference>
<comment type="caution">
    <text evidence="1">The sequence shown here is derived from an EMBL/GenBank/DDBJ whole genome shotgun (WGS) entry which is preliminary data.</text>
</comment>
<gene>
    <name evidence="1" type="ORF">DPEC_G00344170</name>
</gene>
<name>A0ACC2F3B5_DALPE</name>
<evidence type="ECO:0000313" key="1">
    <source>
        <dbReference type="EMBL" id="KAJ7985794.1"/>
    </source>
</evidence>
<organism evidence="1 2">
    <name type="scientific">Dallia pectoralis</name>
    <name type="common">Alaska blackfish</name>
    <dbReference type="NCBI Taxonomy" id="75939"/>
    <lineage>
        <taxon>Eukaryota</taxon>
        <taxon>Metazoa</taxon>
        <taxon>Chordata</taxon>
        <taxon>Craniata</taxon>
        <taxon>Vertebrata</taxon>
        <taxon>Euteleostomi</taxon>
        <taxon>Actinopterygii</taxon>
        <taxon>Neopterygii</taxon>
        <taxon>Teleostei</taxon>
        <taxon>Protacanthopterygii</taxon>
        <taxon>Esociformes</taxon>
        <taxon>Umbridae</taxon>
        <taxon>Dallia</taxon>
    </lineage>
</organism>
<accession>A0ACC2F3B5</accession>
<keyword evidence="2" id="KW-1185">Reference proteome</keyword>
<evidence type="ECO:0000313" key="2">
    <source>
        <dbReference type="Proteomes" id="UP001157502"/>
    </source>
</evidence>
<protein>
    <submittedName>
        <fullName evidence="1">Uncharacterized protein</fullName>
    </submittedName>
</protein>
<reference evidence="1" key="1">
    <citation type="submission" date="2021-05" db="EMBL/GenBank/DDBJ databases">
        <authorList>
            <person name="Pan Q."/>
            <person name="Jouanno E."/>
            <person name="Zahm M."/>
            <person name="Klopp C."/>
            <person name="Cabau C."/>
            <person name="Louis A."/>
            <person name="Berthelot C."/>
            <person name="Parey E."/>
            <person name="Roest Crollius H."/>
            <person name="Montfort J."/>
            <person name="Robinson-Rechavi M."/>
            <person name="Bouchez O."/>
            <person name="Lampietro C."/>
            <person name="Lopez Roques C."/>
            <person name="Donnadieu C."/>
            <person name="Postlethwait J."/>
            <person name="Bobe J."/>
            <person name="Dillon D."/>
            <person name="Chandos A."/>
            <person name="von Hippel F."/>
            <person name="Guiguen Y."/>
        </authorList>
    </citation>
    <scope>NUCLEOTIDE SEQUENCE</scope>
    <source>
        <strain evidence="1">YG-Jan2019</strain>
    </source>
</reference>
<sequence length="133" mass="14081">MHANVTANVFLKQSSSHRDVSFANRLEKKNAPKCPKVIAWVTLRLRPDGGEEHVSCFHPGRSAGSMAESGPVSPSVEEQGGKAFDAPNHGSQLHVMVNNCPGRPGLCCGPATGLHSGAMLWGRPPYIRDGGGL</sequence>
<dbReference type="EMBL" id="CM055762">
    <property type="protein sequence ID" value="KAJ7985794.1"/>
    <property type="molecule type" value="Genomic_DNA"/>
</dbReference>